<keyword evidence="3" id="KW-1185">Reference proteome</keyword>
<comment type="caution">
    <text evidence="2">The sequence shown here is derived from an EMBL/GenBank/DDBJ whole genome shotgun (WGS) entry which is preliminary data.</text>
</comment>
<proteinExistence type="predicted"/>
<dbReference type="Proteomes" id="UP000654918">
    <property type="component" value="Unassembled WGS sequence"/>
</dbReference>
<evidence type="ECO:0000256" key="1">
    <source>
        <dbReference type="SAM" id="MobiDB-lite"/>
    </source>
</evidence>
<organism evidence="2 3">
    <name type="scientific">Colletotrichum plurivorum</name>
    <dbReference type="NCBI Taxonomy" id="2175906"/>
    <lineage>
        <taxon>Eukaryota</taxon>
        <taxon>Fungi</taxon>
        <taxon>Dikarya</taxon>
        <taxon>Ascomycota</taxon>
        <taxon>Pezizomycotina</taxon>
        <taxon>Sordariomycetes</taxon>
        <taxon>Hypocreomycetidae</taxon>
        <taxon>Glomerellales</taxon>
        <taxon>Glomerellaceae</taxon>
        <taxon>Colletotrichum</taxon>
        <taxon>Colletotrichum orchidearum species complex</taxon>
    </lineage>
</organism>
<evidence type="ECO:0000313" key="2">
    <source>
        <dbReference type="EMBL" id="KAF6840682.1"/>
    </source>
</evidence>
<protein>
    <submittedName>
        <fullName evidence="2">Uncharacterized protein</fullName>
    </submittedName>
</protein>
<dbReference type="AlphaFoldDB" id="A0A8H6NQH1"/>
<feature type="region of interest" description="Disordered" evidence="1">
    <location>
        <begin position="181"/>
        <end position="207"/>
    </location>
</feature>
<dbReference type="EMBL" id="WIGO01000006">
    <property type="protein sequence ID" value="KAF6840682.1"/>
    <property type="molecule type" value="Genomic_DNA"/>
</dbReference>
<sequence length="241" mass="26514">MHAAASDPSLPQVPQFLPTIPLLSQSTAGLEKEFKTRLPRSRCRLGNTDLLSHPRLLATWPPGPCLEPASAWLEVELDASRYDGWRPRNGGQCDHSCGPLLVLSTPRVRLSSVVRLHPPGRVPWRAGTCTSARGYLGGALESRVEVELTARETGRRPVPEPFEARPGSLRAMTTATPMCQPRTRQNLTTPSLHSHSQPFTDKSRSSSLGFLVARRGSRTPNFARQRSLTAPISGDARWRNC</sequence>
<reference evidence="2" key="1">
    <citation type="journal article" date="2020" name="Phytopathology">
        <title>Genome Sequence Resources of Colletotrichum truncatum, C. plurivorum, C. musicola, and C. sojae: Four Species Pathogenic to Soybean (Glycine max).</title>
        <authorList>
            <person name="Rogerio F."/>
            <person name="Boufleur T.R."/>
            <person name="Ciampi-Guillardi M."/>
            <person name="Sukno S.A."/>
            <person name="Thon M.R."/>
            <person name="Massola Junior N.S."/>
            <person name="Baroncelli R."/>
        </authorList>
    </citation>
    <scope>NUCLEOTIDE SEQUENCE</scope>
    <source>
        <strain evidence="2">LFN00145</strain>
    </source>
</reference>
<gene>
    <name evidence="2" type="ORF">CPLU01_01053</name>
</gene>
<accession>A0A8H6NQH1</accession>
<name>A0A8H6NQH1_9PEZI</name>
<evidence type="ECO:0000313" key="3">
    <source>
        <dbReference type="Proteomes" id="UP000654918"/>
    </source>
</evidence>